<evidence type="ECO:0000313" key="2">
    <source>
        <dbReference type="Proteomes" id="UP000827872"/>
    </source>
</evidence>
<keyword evidence="2" id="KW-1185">Reference proteome</keyword>
<accession>A0ACB8EI92</accession>
<name>A0ACB8EI92_9SAUR</name>
<sequence length="88" mass="9546">MSDWLFIGLFVALVILLLLTLFGFAVYSGIFSEVVVSAGLPPIGNITVAYKFQVGPYGDCGRLFTESCSISPKMCSIAVYYDNPHTAE</sequence>
<protein>
    <submittedName>
        <fullName evidence="1">Uncharacterized protein</fullName>
    </submittedName>
</protein>
<dbReference type="EMBL" id="CM037616">
    <property type="protein sequence ID" value="KAH7992205.1"/>
    <property type="molecule type" value="Genomic_DNA"/>
</dbReference>
<organism evidence="1 2">
    <name type="scientific">Sphaerodactylus townsendi</name>
    <dbReference type="NCBI Taxonomy" id="933632"/>
    <lineage>
        <taxon>Eukaryota</taxon>
        <taxon>Metazoa</taxon>
        <taxon>Chordata</taxon>
        <taxon>Craniata</taxon>
        <taxon>Vertebrata</taxon>
        <taxon>Euteleostomi</taxon>
        <taxon>Lepidosauria</taxon>
        <taxon>Squamata</taxon>
        <taxon>Bifurcata</taxon>
        <taxon>Gekkota</taxon>
        <taxon>Sphaerodactylidae</taxon>
        <taxon>Sphaerodactylus</taxon>
    </lineage>
</organism>
<dbReference type="Proteomes" id="UP000827872">
    <property type="component" value="Linkage Group LG03"/>
</dbReference>
<reference evidence="1" key="1">
    <citation type="submission" date="2021-08" db="EMBL/GenBank/DDBJ databases">
        <title>The first chromosome-level gecko genome reveals the dynamic sex chromosomes of Neotropical dwarf geckos (Sphaerodactylidae: Sphaerodactylus).</title>
        <authorList>
            <person name="Pinto B.J."/>
            <person name="Keating S.E."/>
            <person name="Gamble T."/>
        </authorList>
    </citation>
    <scope>NUCLEOTIDE SEQUENCE</scope>
    <source>
        <strain evidence="1">TG3544</strain>
    </source>
</reference>
<gene>
    <name evidence="1" type="ORF">K3G42_020464</name>
</gene>
<evidence type="ECO:0000313" key="1">
    <source>
        <dbReference type="EMBL" id="KAH7992205.1"/>
    </source>
</evidence>
<proteinExistence type="predicted"/>
<comment type="caution">
    <text evidence="1">The sequence shown here is derived from an EMBL/GenBank/DDBJ whole genome shotgun (WGS) entry which is preliminary data.</text>
</comment>